<organism evidence="13 14">
    <name type="scientific">Buchnera aphidicola</name>
    <name type="common">Sarucallis kahawaluokalani</name>
    <dbReference type="NCBI Taxonomy" id="1241878"/>
    <lineage>
        <taxon>Bacteria</taxon>
        <taxon>Pseudomonadati</taxon>
        <taxon>Pseudomonadota</taxon>
        <taxon>Gammaproteobacteria</taxon>
        <taxon>Enterobacterales</taxon>
        <taxon>Erwiniaceae</taxon>
        <taxon>Buchnera</taxon>
    </lineage>
</organism>
<proteinExistence type="inferred from homology"/>
<dbReference type="OrthoDB" id="9772788at2"/>
<reference evidence="13 14" key="1">
    <citation type="submission" date="2018-10" db="EMBL/GenBank/DDBJ databases">
        <title>Comparative functional genomics of the obligate endosymbiont Buchnera aphidicola.</title>
        <authorList>
            <person name="Chong R.A."/>
        </authorList>
    </citation>
    <scope>NUCLEOTIDE SEQUENCE [LARGE SCALE GENOMIC DNA]</scope>
    <source>
        <strain evidence="13 14">Ska</strain>
    </source>
</reference>
<evidence type="ECO:0000256" key="6">
    <source>
        <dbReference type="ARBA" id="ARBA00022516"/>
    </source>
</evidence>
<protein>
    <recommendedName>
        <fullName evidence="4">3-hydroxyacyl-[acyl-carrier-protein] dehydratase FabZ</fullName>
        <ecNumber evidence="3">4.2.1.59</ecNumber>
    </recommendedName>
    <alternativeName>
        <fullName evidence="11">(3R)-hydroxymyristoyl-[acyl-carrier-protein] dehydratase</fullName>
    </alternativeName>
    <alternativeName>
        <fullName evidence="12">Beta-hydroxyacyl-ACP dehydratase</fullName>
    </alternativeName>
</protein>
<dbReference type="InterPro" id="IPR013114">
    <property type="entry name" value="FabA_FabZ"/>
</dbReference>
<comment type="function">
    <text evidence="10">Involved in unsaturated fatty acids biosynthesis. Catalyzes the dehydration of short chain beta-hydroxyacyl-ACPs and long chain saturated and unsaturated beta-hydroxyacyl-ACPs.</text>
</comment>
<evidence type="ECO:0000256" key="2">
    <source>
        <dbReference type="ARBA" id="ARBA00009174"/>
    </source>
</evidence>
<name>A0A4D6YHY3_9GAMM</name>
<evidence type="ECO:0000256" key="7">
    <source>
        <dbReference type="ARBA" id="ARBA00022556"/>
    </source>
</evidence>
<dbReference type="Proteomes" id="UP000298685">
    <property type="component" value="Chromosome"/>
</dbReference>
<dbReference type="CDD" id="cd01288">
    <property type="entry name" value="FabZ"/>
    <property type="match status" value="1"/>
</dbReference>
<dbReference type="EMBL" id="CP032999">
    <property type="protein sequence ID" value="QCI25961.1"/>
    <property type="molecule type" value="Genomic_DNA"/>
</dbReference>
<dbReference type="Pfam" id="PF07977">
    <property type="entry name" value="FabA"/>
    <property type="match status" value="1"/>
</dbReference>
<evidence type="ECO:0000256" key="8">
    <source>
        <dbReference type="ARBA" id="ARBA00023098"/>
    </source>
</evidence>
<dbReference type="PANTHER" id="PTHR30272">
    <property type="entry name" value="3-HYDROXYACYL-[ACYL-CARRIER-PROTEIN] DEHYDRATASE"/>
    <property type="match status" value="1"/>
</dbReference>
<dbReference type="InterPro" id="IPR029069">
    <property type="entry name" value="HotDog_dom_sf"/>
</dbReference>
<dbReference type="RefSeq" id="WP_158350492.1">
    <property type="nucleotide sequence ID" value="NZ_CP032999.1"/>
</dbReference>
<sequence>MENILKLLPHRYPFLLVDRIKCFSGNDQIQTIKNITLNDPFLQGHFPDVFIFPGVLMLESIAQSAIILALKKYPEYRSSKGFYILSGINSVKFKKIVIPGDQLIIKVNIIKKYRDIIFFQGIICVKDHVVCYAKISCKYVLNFF</sequence>
<dbReference type="AlphaFoldDB" id="A0A4D6YHY3"/>
<dbReference type="NCBIfam" id="NF000582">
    <property type="entry name" value="PRK00006.1"/>
    <property type="match status" value="1"/>
</dbReference>
<comment type="similarity">
    <text evidence="2">Belongs to the thioester dehydratase family. FabZ subfamily.</text>
</comment>
<accession>A0A4D6YHY3</accession>
<keyword evidence="9 13" id="KW-0456">Lyase</keyword>
<keyword evidence="8" id="KW-0443">Lipid metabolism</keyword>
<evidence type="ECO:0000256" key="10">
    <source>
        <dbReference type="ARBA" id="ARBA00025049"/>
    </source>
</evidence>
<dbReference type="SUPFAM" id="SSF54637">
    <property type="entry name" value="Thioesterase/thiol ester dehydrase-isomerase"/>
    <property type="match status" value="1"/>
</dbReference>
<comment type="subcellular location">
    <subcellularLocation>
        <location evidence="1">Cytoplasm</location>
    </subcellularLocation>
</comment>
<evidence type="ECO:0000256" key="9">
    <source>
        <dbReference type="ARBA" id="ARBA00023239"/>
    </source>
</evidence>
<evidence type="ECO:0000256" key="4">
    <source>
        <dbReference type="ARBA" id="ARBA00017176"/>
    </source>
</evidence>
<dbReference type="FunFam" id="3.10.129.10:FF:000001">
    <property type="entry name" value="3-hydroxyacyl-[acyl-carrier-protein] dehydratase FabZ"/>
    <property type="match status" value="1"/>
</dbReference>
<dbReference type="EC" id="4.2.1.59" evidence="3"/>
<evidence type="ECO:0000313" key="13">
    <source>
        <dbReference type="EMBL" id="QCI25961.1"/>
    </source>
</evidence>
<evidence type="ECO:0000313" key="14">
    <source>
        <dbReference type="Proteomes" id="UP000298685"/>
    </source>
</evidence>
<gene>
    <name evidence="13" type="primary">fabZ</name>
    <name evidence="13" type="ORF">D9V78_00815</name>
</gene>
<keyword evidence="7" id="KW-0441">Lipid A biosynthesis</keyword>
<keyword evidence="5" id="KW-0963">Cytoplasm</keyword>
<dbReference type="PANTHER" id="PTHR30272:SF1">
    <property type="entry name" value="3-HYDROXYACYL-[ACYL-CARRIER-PROTEIN] DEHYDRATASE"/>
    <property type="match status" value="1"/>
</dbReference>
<dbReference type="GO" id="GO:0005737">
    <property type="term" value="C:cytoplasm"/>
    <property type="evidence" value="ECO:0007669"/>
    <property type="project" value="UniProtKB-SubCell"/>
</dbReference>
<evidence type="ECO:0000256" key="12">
    <source>
        <dbReference type="ARBA" id="ARBA00032213"/>
    </source>
</evidence>
<keyword evidence="6" id="KW-0444">Lipid biosynthesis</keyword>
<evidence type="ECO:0000256" key="5">
    <source>
        <dbReference type="ARBA" id="ARBA00022490"/>
    </source>
</evidence>
<evidence type="ECO:0000256" key="1">
    <source>
        <dbReference type="ARBA" id="ARBA00004496"/>
    </source>
</evidence>
<dbReference type="GO" id="GO:0019171">
    <property type="term" value="F:(3R)-hydroxyacyl-[acyl-carrier-protein] dehydratase activity"/>
    <property type="evidence" value="ECO:0007669"/>
    <property type="project" value="UniProtKB-EC"/>
</dbReference>
<dbReference type="GO" id="GO:0009245">
    <property type="term" value="P:lipid A biosynthetic process"/>
    <property type="evidence" value="ECO:0007669"/>
    <property type="project" value="UniProtKB-KW"/>
</dbReference>
<dbReference type="GO" id="GO:0016020">
    <property type="term" value="C:membrane"/>
    <property type="evidence" value="ECO:0007669"/>
    <property type="project" value="GOC"/>
</dbReference>
<dbReference type="Gene3D" id="3.10.129.10">
    <property type="entry name" value="Hotdog Thioesterase"/>
    <property type="match status" value="1"/>
</dbReference>
<evidence type="ECO:0000256" key="11">
    <source>
        <dbReference type="ARBA" id="ARBA00029890"/>
    </source>
</evidence>
<evidence type="ECO:0000256" key="3">
    <source>
        <dbReference type="ARBA" id="ARBA00013167"/>
    </source>
</evidence>